<evidence type="ECO:0000313" key="2">
    <source>
        <dbReference type="EMBL" id="MET4756666.1"/>
    </source>
</evidence>
<keyword evidence="2" id="KW-0378">Hydrolase</keyword>
<gene>
    <name evidence="2" type="ORF">V5J35_001858</name>
</gene>
<reference evidence="2 3" key="1">
    <citation type="submission" date="2024-06" db="EMBL/GenBank/DDBJ databases">
        <title>Genomic Encyclopedia of Type Strains, Phase V (KMG-V): Genome sequencing to study the core and pangenomes of soil and plant-associated prokaryotes.</title>
        <authorList>
            <person name="Whitman W."/>
        </authorList>
    </citation>
    <scope>NUCLEOTIDE SEQUENCE [LARGE SCALE GENOMIC DNA]</scope>
    <source>
        <strain evidence="2 3">NE40</strain>
    </source>
</reference>
<name>A0ABV2SFW9_9GAMM</name>
<dbReference type="GO" id="GO:0008237">
    <property type="term" value="F:metallopeptidase activity"/>
    <property type="evidence" value="ECO:0007669"/>
    <property type="project" value="UniProtKB-KW"/>
</dbReference>
<protein>
    <submittedName>
        <fullName evidence="2">SprT family Zn-dependent metalloprotease</fullName>
    </submittedName>
</protein>
<accession>A0ABV2SFW9</accession>
<dbReference type="RefSeq" id="WP_354010991.1">
    <property type="nucleotide sequence ID" value="NZ_JBEWTA010000001.1"/>
</dbReference>
<evidence type="ECO:0000313" key="3">
    <source>
        <dbReference type="Proteomes" id="UP001549366"/>
    </source>
</evidence>
<organism evidence="2 3">
    <name type="scientific">Endozoicomonas lisbonensis</name>
    <dbReference type="NCBI Taxonomy" id="3120522"/>
    <lineage>
        <taxon>Bacteria</taxon>
        <taxon>Pseudomonadati</taxon>
        <taxon>Pseudomonadota</taxon>
        <taxon>Gammaproteobacteria</taxon>
        <taxon>Oceanospirillales</taxon>
        <taxon>Endozoicomonadaceae</taxon>
        <taxon>Endozoicomonas</taxon>
    </lineage>
</organism>
<dbReference type="EMBL" id="JBEWTB010000002">
    <property type="protein sequence ID" value="MET4756666.1"/>
    <property type="molecule type" value="Genomic_DNA"/>
</dbReference>
<keyword evidence="2" id="KW-0482">Metalloprotease</keyword>
<sequence length="446" mass="51197">MDVGQLSSPEMVHSNLGFPIDCDKLKKVSHFAGFSVREVVDKLNDLPPSADFKSAAGFDNTFWFTNEYHGGYISESATSLKDTFKEIKEFSPVSQRRISIVTGESGLLSCLPELARLSNLVILIDQNPILLFFLFSLFNKLSEIEDCRDEEYADLIKSAFLLTKDKVEGISFSEENALLLAMKYKEAFNEWHCFSSRERLEETKKALEKMHIHPLCTNYYDEESMKRLAKIISDEELDIVFFNMSNVLEYYHRFFEWKRYPCPIKGVDNTLYLNELPFTEETLCAYSTLIYCDERRAMTCTGDVFFEKAYQLHKLNIYYDVCGETLGEEKTDKDLILDACMKLAQMDPGTDTGKLVLHKLRNLLAHSSEEALSQLSENYHRIQKTLDKNKPYQSSSENEQKKYTFLSVIQLACGEAGLKINRYNPSSRGRRKKKAGEDSLAASGRK</sequence>
<proteinExistence type="predicted"/>
<comment type="caution">
    <text evidence="2">The sequence shown here is derived from an EMBL/GenBank/DDBJ whole genome shotgun (WGS) entry which is preliminary data.</text>
</comment>
<dbReference type="Proteomes" id="UP001549366">
    <property type="component" value="Unassembled WGS sequence"/>
</dbReference>
<feature type="region of interest" description="Disordered" evidence="1">
    <location>
        <begin position="422"/>
        <end position="446"/>
    </location>
</feature>
<evidence type="ECO:0000256" key="1">
    <source>
        <dbReference type="SAM" id="MobiDB-lite"/>
    </source>
</evidence>
<keyword evidence="2" id="KW-0645">Protease</keyword>
<keyword evidence="3" id="KW-1185">Reference proteome</keyword>